<dbReference type="PANTHER" id="PTHR45639:SF3">
    <property type="entry name" value="HYPOXIA UP-REGULATED PROTEIN 1"/>
    <property type="match status" value="1"/>
</dbReference>
<keyword evidence="2" id="KW-0067">ATP-binding</keyword>
<feature type="compositionally biased region" description="Polar residues" evidence="5">
    <location>
        <begin position="543"/>
        <end position="557"/>
    </location>
</feature>
<evidence type="ECO:0000256" key="5">
    <source>
        <dbReference type="SAM" id="MobiDB-lite"/>
    </source>
</evidence>
<dbReference type="PRINTS" id="PR00301">
    <property type="entry name" value="HEATSHOCK70"/>
</dbReference>
<dbReference type="Gene3D" id="1.20.1270.10">
    <property type="match status" value="1"/>
</dbReference>
<feature type="chain" id="PRO_5005325641" evidence="6">
    <location>
        <begin position="22"/>
        <end position="849"/>
    </location>
</feature>
<dbReference type="Pfam" id="PF00012">
    <property type="entry name" value="HSP70"/>
    <property type="match status" value="1"/>
</dbReference>
<feature type="coiled-coil region" evidence="4">
    <location>
        <begin position="753"/>
        <end position="815"/>
    </location>
</feature>
<evidence type="ECO:0000313" key="8">
    <source>
        <dbReference type="Proteomes" id="UP000242525"/>
    </source>
</evidence>
<dbReference type="InterPro" id="IPR013126">
    <property type="entry name" value="Hsp_70_fam"/>
</dbReference>
<evidence type="ECO:0000256" key="1">
    <source>
        <dbReference type="ARBA" id="ARBA00022741"/>
    </source>
</evidence>
<dbReference type="Gene3D" id="3.30.30.30">
    <property type="match status" value="1"/>
</dbReference>
<dbReference type="GO" id="GO:0034663">
    <property type="term" value="C:endoplasmic reticulum chaperone complex"/>
    <property type="evidence" value="ECO:0007669"/>
    <property type="project" value="TreeGrafter"/>
</dbReference>
<dbReference type="CDD" id="cd10230">
    <property type="entry name" value="ASKHA_NBD_HSP70_HYOU1"/>
    <property type="match status" value="1"/>
</dbReference>
<keyword evidence="3" id="KW-0143">Chaperone</keyword>
<feature type="signal peptide" evidence="6">
    <location>
        <begin position="1"/>
        <end position="21"/>
    </location>
</feature>
<accession>A0A0J9XBZ4</accession>
<evidence type="ECO:0000313" key="7">
    <source>
        <dbReference type="EMBL" id="CDO54809.1"/>
    </source>
</evidence>
<keyword evidence="6" id="KW-0732">Signal</keyword>
<feature type="region of interest" description="Disordered" evidence="5">
    <location>
        <begin position="543"/>
        <end position="563"/>
    </location>
</feature>
<keyword evidence="1" id="KW-0547">Nucleotide-binding</keyword>
<keyword evidence="4" id="KW-0175">Coiled coil</keyword>
<dbReference type="Proteomes" id="UP000242525">
    <property type="component" value="Unassembled WGS sequence"/>
</dbReference>
<dbReference type="Gene3D" id="3.30.420.40">
    <property type="match status" value="2"/>
</dbReference>
<dbReference type="Gene3D" id="3.90.640.10">
    <property type="entry name" value="Actin, Chain A, domain 4"/>
    <property type="match status" value="1"/>
</dbReference>
<gene>
    <name evidence="7" type="ORF">BN980_GECA08s04938g</name>
</gene>
<dbReference type="PROSITE" id="PS51257">
    <property type="entry name" value="PROKAR_LIPOPROTEIN"/>
    <property type="match status" value="1"/>
</dbReference>
<dbReference type="GO" id="GO:0030968">
    <property type="term" value="P:endoplasmic reticulum unfolded protein response"/>
    <property type="evidence" value="ECO:0007669"/>
    <property type="project" value="TreeGrafter"/>
</dbReference>
<evidence type="ECO:0000256" key="4">
    <source>
        <dbReference type="SAM" id="Coils"/>
    </source>
</evidence>
<sequence length="849" mass="94622">MRYPSKLLALLAVAFIYSCQAALLGIDFGSQFTKSCVLAPGLPFEMVLTSDSKRKDLSGLTLKSSPGVDGIERHYGNSAANLMTRFPSQSPFFYKSLLGQSLDPTSKLIQNYNDLAPGLSLVPSADNRSTISFSILDDIYPIEELLSMSLIDIKNRANNMLPESSNKVKGVTITVPPFFDTHQRQAILDAVELSGLPFVSLVDSGTAALTNFVSKRQPKEDETSYFLLYDSGAGSTTATLAAVTYEKENIMINIEGVGWDKDFGGQYLTALIKNMLIDQLLEQNPSIKKHALMTDARALSKLWKEAERAKIILSANGDVTCRIESVYEDIDFKGFLKRSDFELALSSDTHRIKQPVEEALQRGLVGSSALDWTNLEGIIYMGGSTRVPLVQKVIQEAYPEKVLRSINTDEAGVLGATLRGVSISKMFKSKNISVTERAVWDYSAKFSFDSEPVLIFPKGTPLGTKNSIVTNFTDFQDFQLFIAENTNDISRYEASQIPKITNDIVRDDYKNIRIKATFELTSSRLVQLAGIWIEGLPAKSASKTQSSLTSDTPTESLKSSDEAKSTDDSTKIILSPLRKTLFPKLKYLAPRPMGISSKELSKSRINSLDKADHERRLKEIIRNDLEATLYRVKEIISGDEDDFEDSTANLTLIQLVSDALDWLEYDGFHASTTQLNEKLTEAKQLLADNQPIKPAFKEHQEALDELSGRLDKLRARFQSHPEEDARILKSIVSDIGSDASDLSLIESEAIKILEANIKERKTLENELDKAVKLSVDILGSLTEHDYDVEKYLDILEKLIAETEKEEDNLNLSKTKRLEDFRLLLSKLNTNKDEKATNEQTSKAQENDEL</sequence>
<evidence type="ECO:0000256" key="6">
    <source>
        <dbReference type="SAM" id="SignalP"/>
    </source>
</evidence>
<protein>
    <submittedName>
        <fullName evidence="7">Similar to Saccharomyces cerevisiae YKL073W LHS1 Molecular chaperone of the endoplasmic reticulum lumen</fullName>
    </submittedName>
</protein>
<dbReference type="InterPro" id="IPR043129">
    <property type="entry name" value="ATPase_NBD"/>
</dbReference>
<comment type="caution">
    <text evidence="7">The sequence shown here is derived from an EMBL/GenBank/DDBJ whole genome shotgun (WGS) entry which is preliminary data.</text>
</comment>
<dbReference type="AlphaFoldDB" id="A0A0J9XBZ4"/>
<dbReference type="InterPro" id="IPR029048">
    <property type="entry name" value="HSP70_C_sf"/>
</dbReference>
<dbReference type="STRING" id="1173061.A0A0J9XBZ4"/>
<reference evidence="7" key="1">
    <citation type="submission" date="2014-03" db="EMBL/GenBank/DDBJ databases">
        <authorList>
            <person name="Casaregola S."/>
        </authorList>
    </citation>
    <scope>NUCLEOTIDE SEQUENCE [LARGE SCALE GENOMIC DNA]</scope>
    <source>
        <strain evidence="7">CLIB 918</strain>
    </source>
</reference>
<dbReference type="GO" id="GO:0140662">
    <property type="term" value="F:ATP-dependent protein folding chaperone"/>
    <property type="evidence" value="ECO:0007669"/>
    <property type="project" value="InterPro"/>
</dbReference>
<proteinExistence type="predicted"/>
<organism evidence="7 8">
    <name type="scientific">Geotrichum candidum</name>
    <name type="common">Oospora lactis</name>
    <name type="synonym">Dipodascus geotrichum</name>
    <dbReference type="NCBI Taxonomy" id="1173061"/>
    <lineage>
        <taxon>Eukaryota</taxon>
        <taxon>Fungi</taxon>
        <taxon>Dikarya</taxon>
        <taxon>Ascomycota</taxon>
        <taxon>Saccharomycotina</taxon>
        <taxon>Dipodascomycetes</taxon>
        <taxon>Dipodascales</taxon>
        <taxon>Dipodascaceae</taxon>
        <taxon>Geotrichum</taxon>
    </lineage>
</organism>
<dbReference type="SUPFAM" id="SSF53067">
    <property type="entry name" value="Actin-like ATPase domain"/>
    <property type="match status" value="2"/>
</dbReference>
<name>A0A0J9XBZ4_GEOCN</name>
<evidence type="ECO:0000256" key="2">
    <source>
        <dbReference type="ARBA" id="ARBA00022840"/>
    </source>
</evidence>
<keyword evidence="8" id="KW-1185">Reference proteome</keyword>
<dbReference type="EMBL" id="CCBN010000008">
    <property type="protein sequence ID" value="CDO54809.1"/>
    <property type="molecule type" value="Genomic_DNA"/>
</dbReference>
<dbReference type="GO" id="GO:0005524">
    <property type="term" value="F:ATP binding"/>
    <property type="evidence" value="ECO:0007669"/>
    <property type="project" value="UniProtKB-KW"/>
</dbReference>
<dbReference type="OrthoDB" id="10262720at2759"/>
<evidence type="ECO:0000256" key="3">
    <source>
        <dbReference type="ARBA" id="ARBA00023186"/>
    </source>
</evidence>
<dbReference type="PANTHER" id="PTHR45639">
    <property type="entry name" value="HSC70CB, ISOFORM G-RELATED"/>
    <property type="match status" value="1"/>
</dbReference>